<dbReference type="Proteomes" id="UP000076744">
    <property type="component" value="Unassembled WGS sequence"/>
</dbReference>
<dbReference type="InterPro" id="IPR039965">
    <property type="entry name" value="C3H7.08c"/>
</dbReference>
<reference evidence="2 3" key="1">
    <citation type="journal article" date="2016" name="Genome Biol. Evol.">
        <title>Divergent and convergent evolution of fungal pathogenicity.</title>
        <authorList>
            <person name="Shang Y."/>
            <person name="Xiao G."/>
            <person name="Zheng P."/>
            <person name="Cen K."/>
            <person name="Zhan S."/>
            <person name="Wang C."/>
        </authorList>
    </citation>
    <scope>NUCLEOTIDE SEQUENCE [LARGE SCALE GENOMIC DNA]</scope>
    <source>
        <strain evidence="2 3">ARSEF 2679</strain>
    </source>
</reference>
<organism evidence="2 3">
    <name type="scientific">Cordyceps fumosorosea (strain ARSEF 2679)</name>
    <name type="common">Isaria fumosorosea</name>
    <dbReference type="NCBI Taxonomy" id="1081104"/>
    <lineage>
        <taxon>Eukaryota</taxon>
        <taxon>Fungi</taxon>
        <taxon>Dikarya</taxon>
        <taxon>Ascomycota</taxon>
        <taxon>Pezizomycotina</taxon>
        <taxon>Sordariomycetes</taxon>
        <taxon>Hypocreomycetidae</taxon>
        <taxon>Hypocreales</taxon>
        <taxon>Cordycipitaceae</taxon>
        <taxon>Cordyceps</taxon>
    </lineage>
</organism>
<keyword evidence="3" id="KW-1185">Reference proteome</keyword>
<proteinExistence type="predicted"/>
<evidence type="ECO:0000313" key="2">
    <source>
        <dbReference type="EMBL" id="OAA60696.1"/>
    </source>
</evidence>
<evidence type="ECO:0000313" key="3">
    <source>
        <dbReference type="Proteomes" id="UP000076744"/>
    </source>
</evidence>
<dbReference type="EMBL" id="AZHB01000014">
    <property type="protein sequence ID" value="OAA60696.1"/>
    <property type="molecule type" value="Genomic_DNA"/>
</dbReference>
<dbReference type="PANTHER" id="PTHR40466:SF1">
    <property type="entry name" value="FUNGAL PROTEIN"/>
    <property type="match status" value="1"/>
</dbReference>
<gene>
    <name evidence="2" type="ORF">ISF_05735</name>
</gene>
<dbReference type="GeneID" id="30022027"/>
<name>A0A167TKK0_CORFA</name>
<dbReference type="RefSeq" id="XP_018703367.1">
    <property type="nucleotide sequence ID" value="XM_018849340.1"/>
</dbReference>
<comment type="caution">
    <text evidence="2">The sequence shown here is derived from an EMBL/GenBank/DDBJ whole genome shotgun (WGS) entry which is preliminary data.</text>
</comment>
<protein>
    <submittedName>
        <fullName evidence="2">Uncharacterized protein</fullName>
    </submittedName>
</protein>
<dbReference type="OrthoDB" id="3141857at2759"/>
<dbReference type="PANTHER" id="PTHR40466">
    <property type="entry name" value="EXPRESSED PROTEIN"/>
    <property type="match status" value="1"/>
</dbReference>
<accession>A0A167TKK0</accession>
<dbReference type="AlphaFoldDB" id="A0A167TKK0"/>
<sequence length="126" mass="13599">MASHVARRLFSTTTRRMAEENLKAESKRNPETLILGGVMVAALGGAGYYLGRNPTSSTSESSVHVTKGSAPWESGDAAKYKYQPGGDPNAEPRDAPSAVNTVVVPNVTLTQEFHDKYNKWGKDGYP</sequence>
<evidence type="ECO:0000256" key="1">
    <source>
        <dbReference type="SAM" id="MobiDB-lite"/>
    </source>
</evidence>
<feature type="region of interest" description="Disordered" evidence="1">
    <location>
        <begin position="54"/>
        <end position="97"/>
    </location>
</feature>